<gene>
    <name evidence="3" type="ordered locus">IALB_1751</name>
</gene>
<dbReference type="AlphaFoldDB" id="I0AKF1"/>
<dbReference type="PATRIC" id="fig|945713.3.peg.1754"/>
<organism evidence="3 4">
    <name type="scientific">Ignavibacterium album (strain DSM 19864 / JCM 16511 / NBRC 101810 / Mat9-16)</name>
    <dbReference type="NCBI Taxonomy" id="945713"/>
    <lineage>
        <taxon>Bacteria</taxon>
        <taxon>Pseudomonadati</taxon>
        <taxon>Ignavibacteriota</taxon>
        <taxon>Ignavibacteria</taxon>
        <taxon>Ignavibacteriales</taxon>
        <taxon>Ignavibacteriaceae</taxon>
        <taxon>Ignavibacterium</taxon>
    </lineage>
</organism>
<dbReference type="RefSeq" id="WP_014560609.1">
    <property type="nucleotide sequence ID" value="NC_017464.1"/>
</dbReference>
<name>I0AKF1_IGNAJ</name>
<dbReference type="InterPro" id="IPR018392">
    <property type="entry name" value="LysM"/>
</dbReference>
<dbReference type="SUPFAM" id="SSF54106">
    <property type="entry name" value="LysM domain"/>
    <property type="match status" value="7"/>
</dbReference>
<dbReference type="InterPro" id="IPR036779">
    <property type="entry name" value="LysM_dom_sf"/>
</dbReference>
<dbReference type="InterPro" id="IPR008258">
    <property type="entry name" value="Transglycosylase_SLT_dom_1"/>
</dbReference>
<dbReference type="Gene3D" id="3.10.350.10">
    <property type="entry name" value="LysM domain"/>
    <property type="match status" value="7"/>
</dbReference>
<protein>
    <submittedName>
        <fullName evidence="3">Membrane-bound lytic murein transglycosylase D</fullName>
    </submittedName>
</protein>
<dbReference type="PROSITE" id="PS51782">
    <property type="entry name" value="LYSM"/>
    <property type="match status" value="7"/>
</dbReference>
<dbReference type="CDD" id="cd00118">
    <property type="entry name" value="LysM"/>
    <property type="match status" value="7"/>
</dbReference>
<reference evidence="3 4" key="1">
    <citation type="journal article" date="2012" name="Front. Microbiol.">
        <title>Complete genome of Ignavibacterium album, a metabolically versatile, flagellated, facultative anaerobe from the phylum Chlorobi.</title>
        <authorList>
            <person name="Liu Z."/>
            <person name="Frigaard N.-U."/>
            <person name="Vogl K."/>
            <person name="Iino T."/>
            <person name="Ohkuma M."/>
            <person name="Overmann J."/>
            <person name="Bryant D.A."/>
        </authorList>
    </citation>
    <scope>NUCLEOTIDE SEQUENCE [LARGE SCALE GENOMIC DNA]</scope>
    <source>
        <strain evidence="4">DSM 19864 / JCM 16511 / NBRC 101810 / Mat9-16</strain>
    </source>
</reference>
<evidence type="ECO:0000256" key="1">
    <source>
        <dbReference type="ARBA" id="ARBA00007734"/>
    </source>
</evidence>
<proteinExistence type="inferred from homology"/>
<dbReference type="OrthoDB" id="9815002at2"/>
<evidence type="ECO:0000313" key="3">
    <source>
        <dbReference type="EMBL" id="AFH49458.1"/>
    </source>
</evidence>
<sequence length="920" mass="104003">MKKILLLPFAFIVINFWGCSGSEVTQSDVKQETTISKIGIVSELLEEARQNYVMALKKQELNSINETVEYYESALRIINNLSYYPGIEKNEAYKELENSIIEDYKNFIDGLSYLPEGVSFAAYDEWMRKAVPEIELSVKDEDTQPKLIIPADIPLEVNSYVEQWLNYFTGKGSDAMRRWLSRSGKYFPMMSQVFKEEGLPLQLLYLSMMESGLNPTARSWASAVGLWQFIKSTGSLYGLETDFYFDERRDPVKSTYAAAKHLKDLYNSLGDWYLALAAYNCGEGRVRRAISRANSYDYWTIRKYLPKETRNYVPIYIAVSMIAMEPEKYGFTDINYEKPYEYDVYTLEGAIDLGYLATCANTDLQTLIDLNPELTQLSTPMNYPGGYPLKIPKGTINQFAENIKNIPETARRNYLVHTVRKGETITKIANRYGVSKYDLADANNITTKTKLYAGLKLKIPVMVTNQQNDYTENSDTQVASDNGSDDYVSPYASLIKEDSEKSINETTVENLSQNENDIASNDVNTDEEINQETSSLQPEGTVPVTYQVKKNDSLLGIADLFNCRVSDIRNWNSIPYTRSIKVGETLTIFVPENQKDYYASLDKTTEITSKTNSNISEKSALVYHRIRKGETLNQIASSYGVTTDQLRDWNDINGNKIYVGRKLKIYTDGRTTNKSKTEIVSYTSTNLYKYKVRRGDSLSEIADKFGVSIAELKKWNGLKGNSIAAGKTLKIFSSSSSSSYGDITTKNSSNLTYYKVNPGETIGQIAEKFKVKISDIQNWNNLTGNKIMAGSRLKIYSNTSVNDIDVERVRNSARSEGTHIIRKGETISSIAAMYNVSVSDLRKWNNLEDDNIQAGEKLVVSSDNKNIVANSKSKPDYHTVQKGETLFSISKFYNIPVTRLKSLNGLTSSNIKVGDRLRLN</sequence>
<dbReference type="GO" id="GO:0000270">
    <property type="term" value="P:peptidoglycan metabolic process"/>
    <property type="evidence" value="ECO:0007669"/>
    <property type="project" value="InterPro"/>
</dbReference>
<dbReference type="Gene3D" id="1.10.530.10">
    <property type="match status" value="1"/>
</dbReference>
<dbReference type="CDD" id="cd16894">
    <property type="entry name" value="MltD-like"/>
    <property type="match status" value="1"/>
</dbReference>
<dbReference type="SMART" id="SM00257">
    <property type="entry name" value="LysM"/>
    <property type="match status" value="7"/>
</dbReference>
<dbReference type="HOGENOM" id="CLU_009520_1_3_10"/>
<feature type="domain" description="LysM" evidence="2">
    <location>
        <begin position="622"/>
        <end position="665"/>
    </location>
</feature>
<feature type="domain" description="LysM" evidence="2">
    <location>
        <begin position="688"/>
        <end position="731"/>
    </location>
</feature>
<feature type="domain" description="LysM" evidence="2">
    <location>
        <begin position="752"/>
        <end position="795"/>
    </location>
</feature>
<feature type="domain" description="LysM" evidence="2">
    <location>
        <begin position="544"/>
        <end position="588"/>
    </location>
</feature>
<dbReference type="KEGG" id="ial:IALB_1751"/>
<feature type="domain" description="LysM" evidence="2">
    <location>
        <begin position="876"/>
        <end position="919"/>
    </location>
</feature>
<dbReference type="Pfam" id="PF01476">
    <property type="entry name" value="LysM"/>
    <property type="match status" value="7"/>
</dbReference>
<comment type="similarity">
    <text evidence="1">Belongs to the transglycosylase Slt family.</text>
</comment>
<feature type="domain" description="LysM" evidence="2">
    <location>
        <begin position="415"/>
        <end position="459"/>
    </location>
</feature>
<dbReference type="InterPro" id="IPR000189">
    <property type="entry name" value="Transglyc_AS"/>
</dbReference>
<dbReference type="Pfam" id="PF01464">
    <property type="entry name" value="SLT"/>
    <property type="match status" value="1"/>
</dbReference>
<feature type="domain" description="LysM" evidence="2">
    <location>
        <begin position="817"/>
        <end position="860"/>
    </location>
</feature>
<dbReference type="PANTHER" id="PTHR33734:SF22">
    <property type="entry name" value="MEMBRANE-BOUND LYTIC MUREIN TRANSGLYCOSYLASE D"/>
    <property type="match status" value="1"/>
</dbReference>
<evidence type="ECO:0000313" key="4">
    <source>
        <dbReference type="Proteomes" id="UP000007394"/>
    </source>
</evidence>
<dbReference type="InterPro" id="IPR023346">
    <property type="entry name" value="Lysozyme-like_dom_sf"/>
</dbReference>
<dbReference type="PANTHER" id="PTHR33734">
    <property type="entry name" value="LYSM DOMAIN-CONTAINING GPI-ANCHORED PROTEIN 2"/>
    <property type="match status" value="1"/>
</dbReference>
<keyword evidence="4" id="KW-1185">Reference proteome</keyword>
<dbReference type="SUPFAM" id="SSF53955">
    <property type="entry name" value="Lysozyme-like"/>
    <property type="match status" value="1"/>
</dbReference>
<dbReference type="GO" id="GO:0008933">
    <property type="term" value="F:peptidoglycan lytic transglycosylase activity"/>
    <property type="evidence" value="ECO:0007669"/>
    <property type="project" value="InterPro"/>
</dbReference>
<dbReference type="Proteomes" id="UP000007394">
    <property type="component" value="Chromosome"/>
</dbReference>
<dbReference type="EMBL" id="CP003418">
    <property type="protein sequence ID" value="AFH49458.1"/>
    <property type="molecule type" value="Genomic_DNA"/>
</dbReference>
<dbReference type="eggNOG" id="COG1388">
    <property type="taxonomic scope" value="Bacteria"/>
</dbReference>
<dbReference type="STRING" id="945713.IALB_1751"/>
<evidence type="ECO:0000259" key="2">
    <source>
        <dbReference type="PROSITE" id="PS51782"/>
    </source>
</evidence>
<dbReference type="eggNOG" id="COG0741">
    <property type="taxonomic scope" value="Bacteria"/>
</dbReference>
<dbReference type="PROSITE" id="PS00922">
    <property type="entry name" value="TRANSGLYCOSYLASE"/>
    <property type="match status" value="1"/>
</dbReference>
<accession>I0AKF1</accession>
<dbReference type="GO" id="GO:0016020">
    <property type="term" value="C:membrane"/>
    <property type="evidence" value="ECO:0007669"/>
    <property type="project" value="InterPro"/>
</dbReference>